<name>A0A8J3V111_9ACTN</name>
<feature type="transmembrane region" description="Helical" evidence="2">
    <location>
        <begin position="51"/>
        <end position="77"/>
    </location>
</feature>
<dbReference type="Proteomes" id="UP000605992">
    <property type="component" value="Unassembled WGS sequence"/>
</dbReference>
<dbReference type="CDD" id="cd03392">
    <property type="entry name" value="PAP2_like_2"/>
    <property type="match status" value="1"/>
</dbReference>
<dbReference type="InterPro" id="IPR000326">
    <property type="entry name" value="PAP2/HPO"/>
</dbReference>
<protein>
    <recommendedName>
        <fullName evidence="3">Phosphatidic acid phosphatase type 2/haloperoxidase domain-containing protein</fullName>
    </recommendedName>
</protein>
<evidence type="ECO:0000259" key="3">
    <source>
        <dbReference type="SMART" id="SM00014"/>
    </source>
</evidence>
<evidence type="ECO:0000256" key="2">
    <source>
        <dbReference type="SAM" id="Phobius"/>
    </source>
</evidence>
<keyword evidence="2" id="KW-1133">Transmembrane helix</keyword>
<dbReference type="InterPro" id="IPR036938">
    <property type="entry name" value="PAP2/HPO_sf"/>
</dbReference>
<evidence type="ECO:0000313" key="5">
    <source>
        <dbReference type="Proteomes" id="UP000605992"/>
    </source>
</evidence>
<dbReference type="AlphaFoldDB" id="A0A8J3V111"/>
<feature type="transmembrane region" description="Helical" evidence="2">
    <location>
        <begin position="84"/>
        <end position="106"/>
    </location>
</feature>
<gene>
    <name evidence="4" type="ORF">Pth03_38570</name>
</gene>
<sequence>MGMDKQRTGAPHVMIPFTLLLVILRFTVGRLDVRTAETLHDYAVTHSGVTGLLIVWTDLFGPWPWRIVVTALAVWLLRTGAHRLAVWALATMAAGGLLGSALKVVVGRARPHLPHPVAFAPGESFPSGHALNATLGVGVVVLVVAPMLPRWGRRVAWALACFLALSVGYTRIALGVHWLSDVVAGTLLGTAVIAATAAAFGTWRHEPGRTRAAPPPTPPPDRLGQRV</sequence>
<feature type="transmembrane region" description="Helical" evidence="2">
    <location>
        <begin position="182"/>
        <end position="203"/>
    </location>
</feature>
<evidence type="ECO:0000313" key="4">
    <source>
        <dbReference type="EMBL" id="GII55468.1"/>
    </source>
</evidence>
<feature type="region of interest" description="Disordered" evidence="1">
    <location>
        <begin position="204"/>
        <end position="227"/>
    </location>
</feature>
<dbReference type="SMART" id="SM00014">
    <property type="entry name" value="acidPPc"/>
    <property type="match status" value="1"/>
</dbReference>
<accession>A0A8J3V111</accession>
<dbReference type="PANTHER" id="PTHR14969">
    <property type="entry name" value="SPHINGOSINE-1-PHOSPHATE PHOSPHOHYDROLASE"/>
    <property type="match status" value="1"/>
</dbReference>
<organism evidence="4 5">
    <name type="scientific">Planotetraspora thailandica</name>
    <dbReference type="NCBI Taxonomy" id="487172"/>
    <lineage>
        <taxon>Bacteria</taxon>
        <taxon>Bacillati</taxon>
        <taxon>Actinomycetota</taxon>
        <taxon>Actinomycetes</taxon>
        <taxon>Streptosporangiales</taxon>
        <taxon>Streptosporangiaceae</taxon>
        <taxon>Planotetraspora</taxon>
    </lineage>
</organism>
<dbReference type="PANTHER" id="PTHR14969:SF13">
    <property type="entry name" value="AT30094P"/>
    <property type="match status" value="1"/>
</dbReference>
<dbReference type="Pfam" id="PF01569">
    <property type="entry name" value="PAP2"/>
    <property type="match status" value="1"/>
</dbReference>
<keyword evidence="2" id="KW-0812">Transmembrane</keyword>
<feature type="domain" description="Phosphatidic acid phosphatase type 2/haloperoxidase" evidence="3">
    <location>
        <begin position="84"/>
        <end position="197"/>
    </location>
</feature>
<dbReference type="EMBL" id="BOOR01000026">
    <property type="protein sequence ID" value="GII55468.1"/>
    <property type="molecule type" value="Genomic_DNA"/>
</dbReference>
<feature type="transmembrane region" description="Helical" evidence="2">
    <location>
        <begin position="155"/>
        <end position="176"/>
    </location>
</feature>
<keyword evidence="2" id="KW-0472">Membrane</keyword>
<dbReference type="SUPFAM" id="SSF48317">
    <property type="entry name" value="Acid phosphatase/Vanadium-dependent haloperoxidase"/>
    <property type="match status" value="1"/>
</dbReference>
<comment type="caution">
    <text evidence="4">The sequence shown here is derived from an EMBL/GenBank/DDBJ whole genome shotgun (WGS) entry which is preliminary data.</text>
</comment>
<evidence type="ECO:0000256" key="1">
    <source>
        <dbReference type="SAM" id="MobiDB-lite"/>
    </source>
</evidence>
<feature type="transmembrane region" description="Helical" evidence="2">
    <location>
        <begin position="12"/>
        <end position="31"/>
    </location>
</feature>
<dbReference type="Gene3D" id="1.20.144.10">
    <property type="entry name" value="Phosphatidic acid phosphatase type 2/haloperoxidase"/>
    <property type="match status" value="2"/>
</dbReference>
<feature type="transmembrane region" description="Helical" evidence="2">
    <location>
        <begin position="126"/>
        <end position="148"/>
    </location>
</feature>
<reference evidence="4" key="1">
    <citation type="submission" date="2021-01" db="EMBL/GenBank/DDBJ databases">
        <title>Whole genome shotgun sequence of Planotetraspora thailandica NBRC 104271.</title>
        <authorList>
            <person name="Komaki H."/>
            <person name="Tamura T."/>
        </authorList>
    </citation>
    <scope>NUCLEOTIDE SEQUENCE</scope>
    <source>
        <strain evidence="4">NBRC 104271</strain>
    </source>
</reference>
<proteinExistence type="predicted"/>
<keyword evidence="5" id="KW-1185">Reference proteome</keyword>